<dbReference type="EMBL" id="JAEPQZ010000014">
    <property type="protein sequence ID" value="KAG2173852.1"/>
    <property type="molecule type" value="Genomic_DNA"/>
</dbReference>
<keyword evidence="4" id="KW-1185">Reference proteome</keyword>
<proteinExistence type="predicted"/>
<feature type="transmembrane region" description="Helical" evidence="1">
    <location>
        <begin position="12"/>
        <end position="32"/>
    </location>
</feature>
<feature type="transmembrane region" description="Helical" evidence="1">
    <location>
        <begin position="38"/>
        <end position="56"/>
    </location>
</feature>
<sequence>MMIIFEMRKRILVVLVVMLVLMAILGFAPISLEHINDKVLHASCFGIFAFTVYWVWHLNYQKNVGLSTATMFVMSVGSEFIQGLLPYRTFDMYDIVANLLGSSIGIVLACSADFAWTSWQERRRRFGGKREAEYQRALMDETELSDDEQYTERDRHFEVMEMA</sequence>
<gene>
    <name evidence="3" type="ORF">INT43_005272</name>
</gene>
<dbReference type="Proteomes" id="UP000654370">
    <property type="component" value="Unassembled WGS sequence"/>
</dbReference>
<protein>
    <recommendedName>
        <fullName evidence="2">VanZ-like domain-containing protein</fullName>
    </recommendedName>
</protein>
<dbReference type="PANTHER" id="PTHR28008:SF1">
    <property type="entry name" value="DOMAIN PROTEIN, PUTATIVE (AFU_ORTHOLOGUE AFUA_3G10980)-RELATED"/>
    <property type="match status" value="1"/>
</dbReference>
<dbReference type="OrthoDB" id="63581at2759"/>
<accession>A0A8H7PH32</accession>
<keyword evidence="1" id="KW-1133">Transmembrane helix</keyword>
<dbReference type="InterPro" id="IPR006976">
    <property type="entry name" value="VanZ-like"/>
</dbReference>
<dbReference type="NCBIfam" id="NF037970">
    <property type="entry name" value="vanZ_1"/>
    <property type="match status" value="1"/>
</dbReference>
<reference evidence="3" key="1">
    <citation type="submission" date="2020-12" db="EMBL/GenBank/DDBJ databases">
        <title>Metabolic potential, ecology and presence of endohyphal bacteria is reflected in genomic diversity of Mucoromycotina.</title>
        <authorList>
            <person name="Muszewska A."/>
            <person name="Okrasinska A."/>
            <person name="Steczkiewicz K."/>
            <person name="Drgas O."/>
            <person name="Orlowska M."/>
            <person name="Perlinska-Lenart U."/>
            <person name="Aleksandrzak-Piekarczyk T."/>
            <person name="Szatraj K."/>
            <person name="Zielenkiewicz U."/>
            <person name="Pilsyk S."/>
            <person name="Malc E."/>
            <person name="Mieczkowski P."/>
            <person name="Kruszewska J.S."/>
            <person name="Biernat P."/>
            <person name="Pawlowska J."/>
        </authorList>
    </citation>
    <scope>NUCLEOTIDE SEQUENCE</scope>
    <source>
        <strain evidence="3">WA0000067209</strain>
    </source>
</reference>
<dbReference type="AlphaFoldDB" id="A0A8H7PH32"/>
<evidence type="ECO:0000313" key="3">
    <source>
        <dbReference type="EMBL" id="KAG2173852.1"/>
    </source>
</evidence>
<feature type="transmembrane region" description="Helical" evidence="1">
    <location>
        <begin position="63"/>
        <end position="83"/>
    </location>
</feature>
<dbReference type="Pfam" id="PF04892">
    <property type="entry name" value="VanZ"/>
    <property type="match status" value="1"/>
</dbReference>
<organism evidence="3 4">
    <name type="scientific">Mortierella isabellina</name>
    <name type="common">Filamentous fungus</name>
    <name type="synonym">Umbelopsis isabellina</name>
    <dbReference type="NCBI Taxonomy" id="91625"/>
    <lineage>
        <taxon>Eukaryota</taxon>
        <taxon>Fungi</taxon>
        <taxon>Fungi incertae sedis</taxon>
        <taxon>Mucoromycota</taxon>
        <taxon>Mucoromycotina</taxon>
        <taxon>Umbelopsidomycetes</taxon>
        <taxon>Umbelopsidales</taxon>
        <taxon>Umbelopsidaceae</taxon>
        <taxon>Umbelopsis</taxon>
    </lineage>
</organism>
<dbReference type="PANTHER" id="PTHR28008">
    <property type="entry name" value="DOMAIN PROTEIN, PUTATIVE (AFU_ORTHOLOGUE AFUA_3G10980)-RELATED"/>
    <property type="match status" value="1"/>
</dbReference>
<evidence type="ECO:0000259" key="2">
    <source>
        <dbReference type="Pfam" id="PF04892"/>
    </source>
</evidence>
<keyword evidence="1" id="KW-0812">Transmembrane</keyword>
<keyword evidence="1" id="KW-0472">Membrane</keyword>
<feature type="domain" description="VanZ-like" evidence="2">
    <location>
        <begin position="37"/>
        <end position="110"/>
    </location>
</feature>
<evidence type="ECO:0000256" key="1">
    <source>
        <dbReference type="SAM" id="Phobius"/>
    </source>
</evidence>
<feature type="transmembrane region" description="Helical" evidence="1">
    <location>
        <begin position="95"/>
        <end position="116"/>
    </location>
</feature>
<evidence type="ECO:0000313" key="4">
    <source>
        <dbReference type="Proteomes" id="UP000654370"/>
    </source>
</evidence>
<comment type="caution">
    <text evidence="3">The sequence shown here is derived from an EMBL/GenBank/DDBJ whole genome shotgun (WGS) entry which is preliminary data.</text>
</comment>
<name>A0A8H7PH32_MORIS</name>